<dbReference type="OrthoDB" id="1937564at2759"/>
<keyword evidence="3" id="KW-1185">Reference proteome</keyword>
<dbReference type="AlphaFoldDB" id="A0A6I9SCD1"/>
<dbReference type="PANTHER" id="PTHR44586">
    <property type="entry name" value="F-BOX DOMAIN CONTAINING PROTEIN, EXPRESSED"/>
    <property type="match status" value="1"/>
</dbReference>
<organism evidence="3 4">
    <name type="scientific">Elaeis guineensis var. tenera</name>
    <name type="common">Oil palm</name>
    <dbReference type="NCBI Taxonomy" id="51953"/>
    <lineage>
        <taxon>Eukaryota</taxon>
        <taxon>Viridiplantae</taxon>
        <taxon>Streptophyta</taxon>
        <taxon>Embryophyta</taxon>
        <taxon>Tracheophyta</taxon>
        <taxon>Spermatophyta</taxon>
        <taxon>Magnoliopsida</taxon>
        <taxon>Liliopsida</taxon>
        <taxon>Arecaceae</taxon>
        <taxon>Arecoideae</taxon>
        <taxon>Cocoseae</taxon>
        <taxon>Elaeidinae</taxon>
        <taxon>Elaeis</taxon>
    </lineage>
</organism>
<dbReference type="GeneID" id="105059248"/>
<dbReference type="InterPro" id="IPR001810">
    <property type="entry name" value="F-box_dom"/>
</dbReference>
<dbReference type="InterPro" id="IPR005174">
    <property type="entry name" value="KIB1-4_b-propeller"/>
</dbReference>
<dbReference type="SUPFAM" id="SSF81383">
    <property type="entry name" value="F-box domain"/>
    <property type="match status" value="1"/>
</dbReference>
<protein>
    <submittedName>
        <fullName evidence="4">F-box protein SKIP23-like</fullName>
    </submittedName>
</protein>
<evidence type="ECO:0000259" key="1">
    <source>
        <dbReference type="Pfam" id="PF00646"/>
    </source>
</evidence>
<gene>
    <name evidence="4" type="primary">LOC105059248</name>
</gene>
<evidence type="ECO:0000259" key="2">
    <source>
        <dbReference type="Pfam" id="PF03478"/>
    </source>
</evidence>
<dbReference type="CDD" id="cd09917">
    <property type="entry name" value="F-box_SF"/>
    <property type="match status" value="1"/>
</dbReference>
<evidence type="ECO:0000313" key="4">
    <source>
        <dbReference type="RefSeq" id="XP_010940778.1"/>
    </source>
</evidence>
<dbReference type="Pfam" id="PF00646">
    <property type="entry name" value="F-box"/>
    <property type="match status" value="1"/>
</dbReference>
<dbReference type="Gene3D" id="1.20.1280.50">
    <property type="match status" value="1"/>
</dbReference>
<dbReference type="RefSeq" id="XP_010940778.1">
    <property type="nucleotide sequence ID" value="XM_010942476.1"/>
</dbReference>
<evidence type="ECO:0000313" key="3">
    <source>
        <dbReference type="Proteomes" id="UP000504607"/>
    </source>
</evidence>
<dbReference type="PANTHER" id="PTHR44586:SF25">
    <property type="entry name" value="(WILD MALAYSIAN BANANA) HYPOTHETICAL PROTEIN"/>
    <property type="match status" value="1"/>
</dbReference>
<feature type="domain" description="KIB1-4 beta-propeller" evidence="2">
    <location>
        <begin position="65"/>
        <end position="371"/>
    </location>
</feature>
<feature type="domain" description="F-box" evidence="1">
    <location>
        <begin position="5"/>
        <end position="40"/>
    </location>
</feature>
<accession>A0A6I9SCD1</accession>
<dbReference type="Proteomes" id="UP000504607">
    <property type="component" value="Chromosome 16"/>
</dbReference>
<dbReference type="InterPro" id="IPR036047">
    <property type="entry name" value="F-box-like_dom_sf"/>
</dbReference>
<reference evidence="4" key="1">
    <citation type="submission" date="2025-08" db="UniProtKB">
        <authorList>
            <consortium name="RefSeq"/>
        </authorList>
    </citation>
    <scope>IDENTIFICATION</scope>
</reference>
<dbReference type="Pfam" id="PF03478">
    <property type="entry name" value="Beta-prop_KIB1-4"/>
    <property type="match status" value="1"/>
</dbReference>
<dbReference type="KEGG" id="egu:105059248"/>
<name>A0A6I9SCD1_ELAGV</name>
<sequence>MSWADLLPELQALILGRLEVADYLRFGAVCRSWCSTVAERPCLPKPQIPWLMLSDSTRDPDSRRFFSRPDQKMYKIHLPEIHGRLCIGSSEGWLITVDELSELHALNPLTGASLALPSVTTFFDVAGVVRDSDGRITDYVIGYDNLAEVPYEVEHMRVYYYLKAILDPSSAAVAVIHGEFNDLSFAHAGDESWTALQPPLPQIFCDIIFRKGLLHAVAISGALVVFDLDAPGSPVVVTCVERPHSQKWEQRGCCFNQKYLVGSPDGMDLFQVWRDSQWLPVDGKGWRESILPGDARMTVAFAIFKLDERRNEWSEVKDLGDLALFLGLNHSMALSAREFPELTSSSIYFTGGYRDGYEMDQRVIRDIGVFNLTDESFQPYDFHSIDSEWNWPPQIWFTPAPFSSMPTASSKP</sequence>
<dbReference type="InParanoid" id="A0A6I9SCD1"/>
<proteinExistence type="predicted"/>